<dbReference type="InterPro" id="IPR024727">
    <property type="entry name" value="NAD_Glu_DH_N_ACT1"/>
</dbReference>
<dbReference type="SUPFAM" id="SSF51735">
    <property type="entry name" value="NAD(P)-binding Rossmann-fold domains"/>
    <property type="match status" value="1"/>
</dbReference>
<dbReference type="InterPro" id="IPR049064">
    <property type="entry name" value="NAD_Glu_DH_ACT3"/>
</dbReference>
<accession>A0ABW5G0V8</accession>
<dbReference type="RefSeq" id="WP_378268829.1">
    <property type="nucleotide sequence ID" value="NZ_JBHUKR010000020.1"/>
</dbReference>
<dbReference type="InterPro" id="IPR048381">
    <property type="entry name" value="GDH_C"/>
</dbReference>
<dbReference type="Pfam" id="PF05088">
    <property type="entry name" value="Bac_GDH_CD"/>
    <property type="match status" value="1"/>
</dbReference>
<feature type="domain" description="NAD-glutamate dehydrogenase N-terminal ACT1" evidence="3">
    <location>
        <begin position="21"/>
        <end position="160"/>
    </location>
</feature>
<organism evidence="6 7">
    <name type="scientific">Amycolatopsis pigmentata</name>
    <dbReference type="NCBI Taxonomy" id="450801"/>
    <lineage>
        <taxon>Bacteria</taxon>
        <taxon>Bacillati</taxon>
        <taxon>Actinomycetota</taxon>
        <taxon>Actinomycetes</taxon>
        <taxon>Pseudonocardiales</taxon>
        <taxon>Pseudonocardiaceae</taxon>
        <taxon>Amycolatopsis</taxon>
    </lineage>
</organism>
<dbReference type="Pfam" id="PF21075">
    <property type="entry name" value="GDH_ACT1"/>
    <property type="match status" value="1"/>
</dbReference>
<dbReference type="EMBL" id="JBHUKR010000020">
    <property type="protein sequence ID" value="MFD2420658.1"/>
    <property type="molecule type" value="Genomic_DNA"/>
</dbReference>
<name>A0ABW5G0V8_9PSEU</name>
<dbReference type="Pfam" id="PF21074">
    <property type="entry name" value="GDH_C"/>
    <property type="match status" value="1"/>
</dbReference>
<keyword evidence="7" id="KW-1185">Reference proteome</keyword>
<evidence type="ECO:0000259" key="2">
    <source>
        <dbReference type="Pfam" id="PF21074"/>
    </source>
</evidence>
<dbReference type="Pfam" id="PF21076">
    <property type="entry name" value="GDH_ACT2"/>
    <property type="match status" value="1"/>
</dbReference>
<dbReference type="InterPro" id="IPR007780">
    <property type="entry name" value="NAD_Glu_DH_bac"/>
</dbReference>
<feature type="domain" description="NAD-glutamate dehydrogenase catalytic" evidence="1">
    <location>
        <begin position="687"/>
        <end position="1185"/>
    </location>
</feature>
<dbReference type="InterPro" id="IPR049062">
    <property type="entry name" value="NAD_Glu_DH_ACT2"/>
</dbReference>
<evidence type="ECO:0000259" key="5">
    <source>
        <dbReference type="Pfam" id="PF21077"/>
    </source>
</evidence>
<dbReference type="Proteomes" id="UP001597417">
    <property type="component" value="Unassembled WGS sequence"/>
</dbReference>
<dbReference type="Pfam" id="PF21078">
    <property type="entry name" value="GDH_HM3"/>
    <property type="match status" value="1"/>
</dbReference>
<protein>
    <submittedName>
        <fullName evidence="6">NAD-glutamate dehydrogenase</fullName>
    </submittedName>
</protein>
<dbReference type="InterPro" id="IPR049059">
    <property type="entry name" value="NAD_Glu_DH_HM1"/>
</dbReference>
<evidence type="ECO:0000259" key="3">
    <source>
        <dbReference type="Pfam" id="PF21075"/>
    </source>
</evidence>
<feature type="domain" description="NAD-glutamate dehydrogenase ACT2" evidence="4">
    <location>
        <begin position="367"/>
        <end position="455"/>
    </location>
</feature>
<dbReference type="PANTHER" id="PTHR43403">
    <property type="entry name" value="NAD-SPECIFIC GLUTAMATE DEHYDROGENASE"/>
    <property type="match status" value="1"/>
</dbReference>
<dbReference type="Pfam" id="PF21079">
    <property type="entry name" value="GDH_HM2"/>
    <property type="match status" value="1"/>
</dbReference>
<evidence type="ECO:0000259" key="4">
    <source>
        <dbReference type="Pfam" id="PF21076"/>
    </source>
</evidence>
<dbReference type="InterPro" id="IPR049056">
    <property type="entry name" value="NAD_Glu_DH_HM3"/>
</dbReference>
<gene>
    <name evidence="6" type="ORF">ACFSXZ_30450</name>
</gene>
<dbReference type="SUPFAM" id="SSF53223">
    <property type="entry name" value="Aminoacid dehydrogenase-like, N-terminal domain"/>
    <property type="match status" value="1"/>
</dbReference>
<dbReference type="PANTHER" id="PTHR43403:SF1">
    <property type="entry name" value="NAD-SPECIFIC GLUTAMATE DEHYDROGENASE"/>
    <property type="match status" value="1"/>
</dbReference>
<evidence type="ECO:0000259" key="1">
    <source>
        <dbReference type="Pfam" id="PF05088"/>
    </source>
</evidence>
<evidence type="ECO:0000313" key="6">
    <source>
        <dbReference type="EMBL" id="MFD2420658.1"/>
    </source>
</evidence>
<evidence type="ECO:0000313" key="7">
    <source>
        <dbReference type="Proteomes" id="UP001597417"/>
    </source>
</evidence>
<dbReference type="InterPro" id="IPR046346">
    <property type="entry name" value="Aminoacid_DH-like_N_sf"/>
</dbReference>
<dbReference type="InterPro" id="IPR036291">
    <property type="entry name" value="NAD(P)-bd_dom_sf"/>
</dbReference>
<dbReference type="Pfam" id="PF21073">
    <property type="entry name" value="GDH_HM1"/>
    <property type="match status" value="1"/>
</dbReference>
<dbReference type="InterPro" id="IPR049058">
    <property type="entry name" value="NAD_Glu_DH_HM2"/>
</dbReference>
<comment type="caution">
    <text evidence="6">The sequence shown here is derived from an EMBL/GenBank/DDBJ whole genome shotgun (WGS) entry which is preliminary data.</text>
</comment>
<reference evidence="7" key="1">
    <citation type="journal article" date="2019" name="Int. J. Syst. Evol. Microbiol.">
        <title>The Global Catalogue of Microorganisms (GCM) 10K type strain sequencing project: providing services to taxonomists for standard genome sequencing and annotation.</title>
        <authorList>
            <consortium name="The Broad Institute Genomics Platform"/>
            <consortium name="The Broad Institute Genome Sequencing Center for Infectious Disease"/>
            <person name="Wu L."/>
            <person name="Ma J."/>
        </authorList>
    </citation>
    <scope>NUCLEOTIDE SEQUENCE [LARGE SCALE GENOMIC DNA]</scope>
    <source>
        <strain evidence="7">CGMCC 4.7645</strain>
    </source>
</reference>
<dbReference type="InterPro" id="IPR028971">
    <property type="entry name" value="NAD-GDH_cat"/>
</dbReference>
<proteinExistence type="predicted"/>
<dbReference type="PIRSF" id="PIRSF036761">
    <property type="entry name" value="GDH_Mll4104"/>
    <property type="match status" value="1"/>
</dbReference>
<feature type="domain" description="NAD-specific glutamate dehydrogenase C-terminal" evidence="2">
    <location>
        <begin position="1230"/>
        <end position="1573"/>
    </location>
</feature>
<dbReference type="Gene3D" id="3.40.50.720">
    <property type="entry name" value="NAD(P)-binding Rossmann-like Domain"/>
    <property type="match status" value="1"/>
</dbReference>
<feature type="domain" description="NAD-glutamate dehydrogenase ACT3" evidence="5">
    <location>
        <begin position="510"/>
        <end position="581"/>
    </location>
</feature>
<dbReference type="Pfam" id="PF21077">
    <property type="entry name" value="GDH_ACT3"/>
    <property type="match status" value="1"/>
</dbReference>
<sequence length="1577" mass="172017">MTLTEDLSIFHDAGLGDLGRLYYRAVPAGDPAAGEIELVRAHRELAEVREPGTPVISTVERAAGGSRRSSPATVIQVVTDDMPCLVDSVLDELARSGTRVRRVVHPIVVVRRDAEGTLTEILADADPERPPSGALVESWMSIEVDQLRGEGRAGELCKRLTSVLDDVREVVRAGEEMRDIALAVGAAVEDADAAALLRWLANGHFMFLGYRFDDFTPTADPVLGLGLLRGDSSLVAGLDTPAPEKGAPLLELAPASGLSTVHGPGTPFHIGVRTFHPDGHVTGVHRFVGAFTSAAKHENVTAIPVVSERVLQAIHQAGVPLESHSGRRMLGILHDLPRTELFSADWEFLHGVVTGVPAPAERHRIALFVRRDPHGRFYSCLVYLPRDRFTTASRLAMEKVLLSELGGTSVDHYVRAGEAALATVQFIVNTGAVRVAEPDVQRLTEKISATVRGWDDHLVEKVLAGNDIEVSAELAQRYAAAFPEAYKEDFGAEVGLADLTKLRKLSGDGDLALSVYVPSGAEAGEARFKLYLCGGRITLSAVLPVLDRMGVEVVDEHPYEVSWDGTQRWIFDFGLAHEQAGVWRDAAARDRFSEAFAAVWRGDAEADRFNALVLCADLDWRQAALLRAYAKYLRQIGTTYSESYLQDTLLAHPEVATALVSLFETRFAPCSEADERERRTAELDATITGLVDEVTSLDADRILRGYHSLIHATVRTNYFYFVGKANPAGKDHVLSLKLNSAAVPTMPQPRPHCEIFVYSPRVEGVHLRYGPVARGGLRWSDRREDFRTEILGLVKAQAAKNAVIVPVGAKGGFVVKRPPGEDRNALVAEAVSCYRMFISGLLDVTDNLVDGRVVTPPRVVRHDDEDAYLVVAADKGTATFSDYANEVATAYGFWLGDAFASGGSVGYDHKAMGITARGAWESVKRHFRELGVDTQSQDFTVVGIGDMSGDVFGNGMLLSRHIRLVAAFDHRHVFVDPDPDPKVSFAERQRLFGLPRSSWADYDPAKISAGGGVWPRTAKSIPVSAPMRAALGLADGTEALSPAELIQAILRAPADLLWNGGIGTYVKSAAEHQTDAHDKANDAVRVNGGDLRVKVVGEGGNLGLTQLGRIEFARAGGKINTDALDNSAGVDCSDHEVNIKILLDQVVAKGGLSRADRDKRLAALTGEVAEAVLANNWRQNRVLGVSRAHAAAMVLVHARMIQYLERHRGLDRRLEALPSKQELVALERAGQGLTSPELATLMAHVKLGLKEEVLRCGLVEESAFSHRVADYFPAPLRKRYAAAIEQHPLRREIEATLLVNEVVDNGGLSYAFRLAEELSVEPADAVRAFAVVTEVFDLRSLWDQIDREGEALPTTVTDALTLETRRLLDRASRWMLTQRPQPLDVAAETERFRPLVRRLQAEAMDLVRGEEKRAVGHQAERLMADGVSEPLARRVACLLATYPLLDVVEIAKAAEGDDATESASRRAAELYYTLADHLGADTLLTEVSELRRDDRWNALARLVLRDDLYNSLRAVTLDVFLGSDAGDGAEDTIDVWEEVNKSRLTRARLVLDELSRSGRADLPALTVAVDQIRSMVG</sequence>